<reference evidence="8 9" key="1">
    <citation type="submission" date="2020-10" db="EMBL/GenBank/DDBJ databases">
        <title>Connecting structure to function with the recovery of over 1000 high-quality activated sludge metagenome-assembled genomes encoding full-length rRNA genes using long-read sequencing.</title>
        <authorList>
            <person name="Singleton C.M."/>
            <person name="Petriglieri F."/>
            <person name="Kristensen J.M."/>
            <person name="Kirkegaard R.H."/>
            <person name="Michaelsen T.Y."/>
            <person name="Andersen M.H."/>
            <person name="Karst S.M."/>
            <person name="Dueholm M.S."/>
            <person name="Nielsen P.H."/>
            <person name="Albertsen M."/>
        </authorList>
    </citation>
    <scope>NUCLEOTIDE SEQUENCE [LARGE SCALE GENOMIC DNA]</scope>
    <source>
        <strain evidence="5">AalE_18-Q3-R2-46_BAT3C.188</strain>
        <strain evidence="6">Ega_18-Q3-R5-49_MAXAC.001</strain>
        <strain evidence="7">Ribe_18-Q3-R11-54_MAXAC.001</strain>
    </source>
</reference>
<dbReference type="Proteomes" id="UP000718281">
    <property type="component" value="Unassembled WGS sequence"/>
</dbReference>
<protein>
    <submittedName>
        <fullName evidence="6">DUF881 domain-containing protein</fullName>
    </submittedName>
</protein>
<evidence type="ECO:0000256" key="2">
    <source>
        <dbReference type="SAM" id="Coils"/>
    </source>
</evidence>
<feature type="coiled-coil region" evidence="2">
    <location>
        <begin position="82"/>
        <end position="130"/>
    </location>
</feature>
<sequence>MAVRRPRRRPGSKAGVVTREPEEPREVTWRRLRRMFGARATRANVLATVLTLALGFAIATQIQQNQEGGLATLRQDELVRVLDDVTQRSSRLDAQVRELEVQRNALQSGADRAKAATEQAQERLDSLAILAGTVKATGPGIRVTIADSSGAVRASALLDVLQELRDAGAEVVQFGTVRIVAGSYFTDAGTSITADGQSLSRPYVILAIGDPQTLASAMNIPGGIVDSMKRLGASASVDQLSTVTIDALHTPKTPRYAQPVPEPTVAPTGG</sequence>
<comment type="caution">
    <text evidence="6">The sequence shown here is derived from an EMBL/GenBank/DDBJ whole genome shotgun (WGS) entry which is preliminary data.</text>
</comment>
<comment type="similarity">
    <text evidence="1">Belongs to the UPF0749 family.</text>
</comment>
<evidence type="ECO:0000313" key="7">
    <source>
        <dbReference type="EMBL" id="MBL0003660.1"/>
    </source>
</evidence>
<feature type="transmembrane region" description="Helical" evidence="4">
    <location>
        <begin position="40"/>
        <end position="59"/>
    </location>
</feature>
<dbReference type="PANTHER" id="PTHR37313">
    <property type="entry name" value="UPF0749 PROTEIN RV1825"/>
    <property type="match status" value="1"/>
</dbReference>
<dbReference type="EMBL" id="JADIXZ010000003">
    <property type="protein sequence ID" value="MBK6300103.1"/>
    <property type="molecule type" value="Genomic_DNA"/>
</dbReference>
<keyword evidence="2" id="KW-0175">Coiled coil</keyword>
<dbReference type="EMBL" id="JADJIB010000002">
    <property type="protein sequence ID" value="MBK7272430.1"/>
    <property type="molecule type" value="Genomic_DNA"/>
</dbReference>
<keyword evidence="4" id="KW-0472">Membrane</keyword>
<feature type="compositionally biased region" description="Basic residues" evidence="3">
    <location>
        <begin position="1"/>
        <end position="11"/>
    </location>
</feature>
<dbReference type="Pfam" id="PF05949">
    <property type="entry name" value="DUF881"/>
    <property type="match status" value="1"/>
</dbReference>
<gene>
    <name evidence="5" type="ORF">IPF40_03315</name>
    <name evidence="6" type="ORF">IPI13_04460</name>
    <name evidence="7" type="ORF">IPP00_06620</name>
</gene>
<dbReference type="GO" id="GO:0005886">
    <property type="term" value="C:plasma membrane"/>
    <property type="evidence" value="ECO:0007669"/>
    <property type="project" value="TreeGrafter"/>
</dbReference>
<evidence type="ECO:0000313" key="9">
    <source>
        <dbReference type="Proteomes" id="UP000726105"/>
    </source>
</evidence>
<proteinExistence type="inferred from homology"/>
<evidence type="ECO:0000256" key="4">
    <source>
        <dbReference type="SAM" id="Phobius"/>
    </source>
</evidence>
<name>A0A935IHY7_9MICO</name>
<feature type="region of interest" description="Disordered" evidence="3">
    <location>
        <begin position="1"/>
        <end position="21"/>
    </location>
</feature>
<evidence type="ECO:0000313" key="8">
    <source>
        <dbReference type="Proteomes" id="UP000718281"/>
    </source>
</evidence>
<keyword evidence="4" id="KW-1133">Transmembrane helix</keyword>
<evidence type="ECO:0000256" key="3">
    <source>
        <dbReference type="SAM" id="MobiDB-lite"/>
    </source>
</evidence>
<accession>A0A935IHY7</accession>
<dbReference type="AlphaFoldDB" id="A0A935IHY7"/>
<dbReference type="PANTHER" id="PTHR37313:SF2">
    <property type="entry name" value="UPF0749 PROTEIN YLXX"/>
    <property type="match status" value="1"/>
</dbReference>
<evidence type="ECO:0000256" key="1">
    <source>
        <dbReference type="ARBA" id="ARBA00009108"/>
    </source>
</evidence>
<dbReference type="Proteomes" id="UP000726105">
    <property type="component" value="Unassembled WGS sequence"/>
</dbReference>
<dbReference type="Gene3D" id="3.30.70.1880">
    <property type="entry name" value="Protein of unknown function DUF881"/>
    <property type="match status" value="1"/>
</dbReference>
<organism evidence="6 9">
    <name type="scientific">Candidatus Phosphoribacter hodrii</name>
    <dbReference type="NCBI Taxonomy" id="2953743"/>
    <lineage>
        <taxon>Bacteria</taxon>
        <taxon>Bacillati</taxon>
        <taxon>Actinomycetota</taxon>
        <taxon>Actinomycetes</taxon>
        <taxon>Micrococcales</taxon>
        <taxon>Dermatophilaceae</taxon>
        <taxon>Candidatus Phosphoribacter</taxon>
    </lineage>
</organism>
<evidence type="ECO:0000313" key="5">
    <source>
        <dbReference type="EMBL" id="MBK6300103.1"/>
    </source>
</evidence>
<dbReference type="Proteomes" id="UP000886632">
    <property type="component" value="Unassembled WGS sequence"/>
</dbReference>
<evidence type="ECO:0000313" key="6">
    <source>
        <dbReference type="EMBL" id="MBK7272430.1"/>
    </source>
</evidence>
<dbReference type="EMBL" id="JADKGK010000014">
    <property type="protein sequence ID" value="MBL0003660.1"/>
    <property type="molecule type" value="Genomic_DNA"/>
</dbReference>
<dbReference type="InterPro" id="IPR010273">
    <property type="entry name" value="DUF881"/>
</dbReference>
<keyword evidence="4" id="KW-0812">Transmembrane</keyword>